<feature type="compositionally biased region" description="Basic and acidic residues" evidence="1">
    <location>
        <begin position="32"/>
        <end position="41"/>
    </location>
</feature>
<evidence type="ECO:0000313" key="3">
    <source>
        <dbReference type="Proteomes" id="UP001150238"/>
    </source>
</evidence>
<protein>
    <submittedName>
        <fullName evidence="2">Uncharacterized protein</fullName>
    </submittedName>
</protein>
<reference evidence="2" key="2">
    <citation type="journal article" date="2023" name="Proc. Natl. Acad. Sci. U.S.A.">
        <title>A global phylogenomic analysis of the shiitake genus Lentinula.</title>
        <authorList>
            <person name="Sierra-Patev S."/>
            <person name="Min B."/>
            <person name="Naranjo-Ortiz M."/>
            <person name="Looney B."/>
            <person name="Konkel Z."/>
            <person name="Slot J.C."/>
            <person name="Sakamoto Y."/>
            <person name="Steenwyk J.L."/>
            <person name="Rokas A."/>
            <person name="Carro J."/>
            <person name="Camarero S."/>
            <person name="Ferreira P."/>
            <person name="Molpeceres G."/>
            <person name="Ruiz-Duenas F.J."/>
            <person name="Serrano A."/>
            <person name="Henrissat B."/>
            <person name="Drula E."/>
            <person name="Hughes K.W."/>
            <person name="Mata J.L."/>
            <person name="Ishikawa N.K."/>
            <person name="Vargas-Isla R."/>
            <person name="Ushijima S."/>
            <person name="Smith C.A."/>
            <person name="Donoghue J."/>
            <person name="Ahrendt S."/>
            <person name="Andreopoulos W."/>
            <person name="He G."/>
            <person name="LaButti K."/>
            <person name="Lipzen A."/>
            <person name="Ng V."/>
            <person name="Riley R."/>
            <person name="Sandor L."/>
            <person name="Barry K."/>
            <person name="Martinez A.T."/>
            <person name="Xiao Y."/>
            <person name="Gibbons J.G."/>
            <person name="Terashima K."/>
            <person name="Grigoriev I.V."/>
            <person name="Hibbett D."/>
        </authorList>
    </citation>
    <scope>NUCLEOTIDE SEQUENCE</scope>
    <source>
        <strain evidence="2">Sp2 HRB7682 ss15</strain>
    </source>
</reference>
<feature type="region of interest" description="Disordered" evidence="1">
    <location>
        <begin position="23"/>
        <end position="49"/>
    </location>
</feature>
<gene>
    <name evidence="2" type="ORF">C8J55DRAFT_529327</name>
</gene>
<accession>A0A9W9DDM1</accession>
<evidence type="ECO:0000256" key="1">
    <source>
        <dbReference type="SAM" id="MobiDB-lite"/>
    </source>
</evidence>
<organism evidence="2 3">
    <name type="scientific">Lentinula lateritia</name>
    <dbReference type="NCBI Taxonomy" id="40482"/>
    <lineage>
        <taxon>Eukaryota</taxon>
        <taxon>Fungi</taxon>
        <taxon>Dikarya</taxon>
        <taxon>Basidiomycota</taxon>
        <taxon>Agaricomycotina</taxon>
        <taxon>Agaricomycetes</taxon>
        <taxon>Agaricomycetidae</taxon>
        <taxon>Agaricales</taxon>
        <taxon>Marasmiineae</taxon>
        <taxon>Omphalotaceae</taxon>
        <taxon>Lentinula</taxon>
    </lineage>
</organism>
<name>A0A9W9DDM1_9AGAR</name>
<comment type="caution">
    <text evidence="2">The sequence shown here is derived from an EMBL/GenBank/DDBJ whole genome shotgun (WGS) entry which is preliminary data.</text>
</comment>
<dbReference type="AlphaFoldDB" id="A0A9W9DDM1"/>
<evidence type="ECO:0000313" key="2">
    <source>
        <dbReference type="EMBL" id="KAJ4465012.1"/>
    </source>
</evidence>
<proteinExistence type="predicted"/>
<reference evidence="2" key="1">
    <citation type="submission" date="2022-08" db="EMBL/GenBank/DDBJ databases">
        <authorList>
            <consortium name="DOE Joint Genome Institute"/>
            <person name="Min B."/>
            <person name="Riley R."/>
            <person name="Sierra-Patev S."/>
            <person name="Naranjo-Ortiz M."/>
            <person name="Looney B."/>
            <person name="Konkel Z."/>
            <person name="Slot J.C."/>
            <person name="Sakamoto Y."/>
            <person name="Steenwyk J.L."/>
            <person name="Rokas A."/>
            <person name="Carro J."/>
            <person name="Camarero S."/>
            <person name="Ferreira P."/>
            <person name="Molpeceres G."/>
            <person name="Ruiz-Duenas F.J."/>
            <person name="Serrano A."/>
            <person name="Henrissat B."/>
            <person name="Drula E."/>
            <person name="Hughes K.W."/>
            <person name="Mata J.L."/>
            <person name="Ishikawa N.K."/>
            <person name="Vargas-Isla R."/>
            <person name="Ushijima S."/>
            <person name="Smith C.A."/>
            <person name="Ahrendt S."/>
            <person name="Andreopoulos W."/>
            <person name="He G."/>
            <person name="Labutti K."/>
            <person name="Lipzen A."/>
            <person name="Ng V."/>
            <person name="Sandor L."/>
            <person name="Barry K."/>
            <person name="Martinez A.T."/>
            <person name="Xiao Y."/>
            <person name="Gibbons J.G."/>
            <person name="Terashima K."/>
            <person name="Hibbett D.S."/>
            <person name="Grigoriev I.V."/>
        </authorList>
    </citation>
    <scope>NUCLEOTIDE SEQUENCE</scope>
    <source>
        <strain evidence="2">Sp2 HRB7682 ss15</strain>
    </source>
</reference>
<dbReference type="Proteomes" id="UP001150238">
    <property type="component" value="Unassembled WGS sequence"/>
</dbReference>
<sequence length="432" mass="47719">MRGFKWRNYLCCGAGGDFVEDLPLQSPLQPRKTPDTPHENVDIGPTVSTATTDVPAEGLRIADAGSRSGVLQSQSRIMGITSNVSLVLGVVGEIVGVLANIPYIKTAAAVIKEGMDVFKETTDCKEKWENVTEVLQQMEAMLRTSKSHLQAQPSTIVEEAFNMVENCLKQIKTARDQYGDLNTFVTILQRGVLTSEAQLYLDKINGILNYFLAYISVGSHMGIQEILEILKNPELRQQNQGATVSDVLPCPSPSQHFVGRQDTLKQLAKIFACPMIVISYMNKDMLGELVDELQIGHTLILLNASNRKALHKSLAEEEEHVKSPKLNSLLLLQDADPNLVSELEKYLPRFPEVPLIVTSPGLIKNDFATHTFQDEDSMSINTIVDIVYNLPETERHIVTVVASGGTGKTQLVLEFAKQNHYSLLLLSFTLSS</sequence>
<dbReference type="EMBL" id="JANVFS010000054">
    <property type="protein sequence ID" value="KAJ4465012.1"/>
    <property type="molecule type" value="Genomic_DNA"/>
</dbReference>